<evidence type="ECO:0000256" key="1">
    <source>
        <dbReference type="ARBA" id="ARBA00022737"/>
    </source>
</evidence>
<dbReference type="Pfam" id="PF00571">
    <property type="entry name" value="CBS"/>
    <property type="match status" value="1"/>
</dbReference>
<sequence length="185" mass="21192">MDERKDEIIGVVSVKDIILMVGNKKVFNLCEIARPPLFIPESLYANKILELFKKNKNKFGVVVNEYGSTEGIITLHDLTESIFGDILEEDDTEEEDIVRRQDGSMLVEASMNIKDFMEEMGILSYEDLEDEDFTTLGGLAMFLIGRIPKAGDIFTYQNLQFEIVDMDRGRVDKLLVIKREDEKDI</sequence>
<dbReference type="EMBL" id="FQVD01000014">
    <property type="protein sequence ID" value="SHF24205.1"/>
    <property type="molecule type" value="Genomic_DNA"/>
</dbReference>
<dbReference type="Gene3D" id="3.10.580.10">
    <property type="entry name" value="CBS-domain"/>
    <property type="match status" value="1"/>
</dbReference>
<evidence type="ECO:0000313" key="6">
    <source>
        <dbReference type="Proteomes" id="UP000184436"/>
    </source>
</evidence>
<dbReference type="InterPro" id="IPR000644">
    <property type="entry name" value="CBS_dom"/>
</dbReference>
<dbReference type="GO" id="GO:0005886">
    <property type="term" value="C:plasma membrane"/>
    <property type="evidence" value="ECO:0007669"/>
    <property type="project" value="TreeGrafter"/>
</dbReference>
<dbReference type="PANTHER" id="PTHR22777:SF17">
    <property type="entry name" value="UPF0053 PROTEIN SLL0260"/>
    <property type="match status" value="1"/>
</dbReference>
<gene>
    <name evidence="5" type="ORF">SAMN05444349_11422</name>
</gene>
<proteinExistence type="predicted"/>
<organism evidence="5 6">
    <name type="scientific">Bacteroides faecichinchillae</name>
    <dbReference type="NCBI Taxonomy" id="871325"/>
    <lineage>
        <taxon>Bacteria</taxon>
        <taxon>Pseudomonadati</taxon>
        <taxon>Bacteroidota</taxon>
        <taxon>Bacteroidia</taxon>
        <taxon>Bacteroidales</taxon>
        <taxon>Bacteroidaceae</taxon>
        <taxon>Bacteroides</taxon>
    </lineage>
</organism>
<evidence type="ECO:0000256" key="2">
    <source>
        <dbReference type="ARBA" id="ARBA00023122"/>
    </source>
</evidence>
<dbReference type="STRING" id="871325.SAMN05444349_11422"/>
<dbReference type="Pfam" id="PF03471">
    <property type="entry name" value="CorC_HlyC"/>
    <property type="match status" value="1"/>
</dbReference>
<name>A0A1M5A1T4_9BACE</name>
<evidence type="ECO:0000259" key="4">
    <source>
        <dbReference type="PROSITE" id="PS51371"/>
    </source>
</evidence>
<dbReference type="InterPro" id="IPR044751">
    <property type="entry name" value="Ion_transp-like_CBS"/>
</dbReference>
<dbReference type="SUPFAM" id="SSF56176">
    <property type="entry name" value="FAD-binding/transporter-associated domain-like"/>
    <property type="match status" value="1"/>
</dbReference>
<dbReference type="CDD" id="cd04590">
    <property type="entry name" value="CBS_pair_CorC_HlyC_assoc"/>
    <property type="match status" value="1"/>
</dbReference>
<protein>
    <submittedName>
        <fullName evidence="5">CBS domain-containing protein</fullName>
    </submittedName>
</protein>
<dbReference type="SMART" id="SM01091">
    <property type="entry name" value="CorC_HlyC"/>
    <property type="match status" value="1"/>
</dbReference>
<dbReference type="PANTHER" id="PTHR22777">
    <property type="entry name" value="HEMOLYSIN-RELATED"/>
    <property type="match status" value="1"/>
</dbReference>
<dbReference type="InterPro" id="IPR016169">
    <property type="entry name" value="FAD-bd_PCMH_sub2"/>
</dbReference>
<keyword evidence="1" id="KW-0677">Repeat</keyword>
<dbReference type="Gene3D" id="3.30.465.10">
    <property type="match status" value="1"/>
</dbReference>
<dbReference type="FunFam" id="3.30.465.10:FF:000023">
    <property type="entry name" value="Magnesium and cobalt transporter"/>
    <property type="match status" value="1"/>
</dbReference>
<reference evidence="5 6" key="1">
    <citation type="submission" date="2016-11" db="EMBL/GenBank/DDBJ databases">
        <authorList>
            <person name="Jaros S."/>
            <person name="Januszkiewicz K."/>
            <person name="Wedrychowicz H."/>
        </authorList>
    </citation>
    <scope>NUCLEOTIDE SEQUENCE [LARGE SCALE GENOMIC DNA]</scope>
    <source>
        <strain evidence="5 6">DSM 26883</strain>
    </source>
</reference>
<dbReference type="InterPro" id="IPR005170">
    <property type="entry name" value="Transptr-assoc_dom"/>
</dbReference>
<keyword evidence="6" id="KW-1185">Reference proteome</keyword>
<evidence type="ECO:0000256" key="3">
    <source>
        <dbReference type="PROSITE-ProRule" id="PRU00703"/>
    </source>
</evidence>
<dbReference type="PROSITE" id="PS51371">
    <property type="entry name" value="CBS"/>
    <property type="match status" value="1"/>
</dbReference>
<evidence type="ECO:0000313" key="5">
    <source>
        <dbReference type="EMBL" id="SHF24205.1"/>
    </source>
</evidence>
<dbReference type="SUPFAM" id="SSF54631">
    <property type="entry name" value="CBS-domain pair"/>
    <property type="match status" value="1"/>
</dbReference>
<dbReference type="AlphaFoldDB" id="A0A1M5A1T4"/>
<feature type="domain" description="CBS" evidence="4">
    <location>
        <begin position="32"/>
        <end position="92"/>
    </location>
</feature>
<dbReference type="InterPro" id="IPR046342">
    <property type="entry name" value="CBS_dom_sf"/>
</dbReference>
<dbReference type="GO" id="GO:0050660">
    <property type="term" value="F:flavin adenine dinucleotide binding"/>
    <property type="evidence" value="ECO:0007669"/>
    <property type="project" value="InterPro"/>
</dbReference>
<accession>A0A1M5A1T4</accession>
<keyword evidence="2 3" id="KW-0129">CBS domain</keyword>
<dbReference type="InterPro" id="IPR036318">
    <property type="entry name" value="FAD-bd_PCMH-like_sf"/>
</dbReference>
<dbReference type="Proteomes" id="UP000184436">
    <property type="component" value="Unassembled WGS sequence"/>
</dbReference>